<dbReference type="Proteomes" id="UP000075901">
    <property type="component" value="Unassembled WGS sequence"/>
</dbReference>
<accession>A0A182S694</accession>
<dbReference type="AlphaFoldDB" id="A0A182S694"/>
<evidence type="ECO:0000313" key="1">
    <source>
        <dbReference type="EnsemblMetazoa" id="AMAM000476-PA"/>
    </source>
</evidence>
<organism evidence="1 2">
    <name type="scientific">Anopheles maculatus</name>
    <dbReference type="NCBI Taxonomy" id="74869"/>
    <lineage>
        <taxon>Eukaryota</taxon>
        <taxon>Metazoa</taxon>
        <taxon>Ecdysozoa</taxon>
        <taxon>Arthropoda</taxon>
        <taxon>Hexapoda</taxon>
        <taxon>Insecta</taxon>
        <taxon>Pterygota</taxon>
        <taxon>Neoptera</taxon>
        <taxon>Endopterygota</taxon>
        <taxon>Diptera</taxon>
        <taxon>Nematocera</taxon>
        <taxon>Culicoidea</taxon>
        <taxon>Culicidae</taxon>
        <taxon>Anophelinae</taxon>
        <taxon>Anopheles</taxon>
        <taxon>Anopheles maculatus group</taxon>
    </lineage>
</organism>
<sequence length="138" mass="14532">MLKRRASKRFVLAETGEESSWNTTADNDLMMAAPQQAPPVINLETAVPSGSTSASSSFSEDNGVNMLLPQLGGASGGSDGLKVPLANNLHLSVSGGLKPSMSHGTGLGLQRGQERDFVLSTTEEFVKKFNGTRVINKV</sequence>
<protein>
    <submittedName>
        <fullName evidence="1">Uncharacterized protein</fullName>
    </submittedName>
</protein>
<dbReference type="EnsemblMetazoa" id="AMAM000476-RA">
    <property type="protein sequence ID" value="AMAM000476-PA"/>
    <property type="gene ID" value="AMAM000476"/>
</dbReference>
<reference evidence="2" key="1">
    <citation type="submission" date="2013-09" db="EMBL/GenBank/DDBJ databases">
        <title>The Genome Sequence of Anopheles maculatus species B.</title>
        <authorList>
            <consortium name="The Broad Institute Genomics Platform"/>
            <person name="Neafsey D.E."/>
            <person name="Besansky N."/>
            <person name="Howell P."/>
            <person name="Walton C."/>
            <person name="Young S.K."/>
            <person name="Zeng Q."/>
            <person name="Gargeya S."/>
            <person name="Fitzgerald M."/>
            <person name="Haas B."/>
            <person name="Abouelleil A."/>
            <person name="Allen A.W."/>
            <person name="Alvarado L."/>
            <person name="Arachchi H.M."/>
            <person name="Berlin A.M."/>
            <person name="Chapman S.B."/>
            <person name="Gainer-Dewar J."/>
            <person name="Goldberg J."/>
            <person name="Griggs A."/>
            <person name="Gujja S."/>
            <person name="Hansen M."/>
            <person name="Howarth C."/>
            <person name="Imamovic A."/>
            <person name="Ireland A."/>
            <person name="Larimer J."/>
            <person name="McCowan C."/>
            <person name="Murphy C."/>
            <person name="Pearson M."/>
            <person name="Poon T.W."/>
            <person name="Priest M."/>
            <person name="Roberts A."/>
            <person name="Saif S."/>
            <person name="Shea T."/>
            <person name="Sisk P."/>
            <person name="Sykes S."/>
            <person name="Wortman J."/>
            <person name="Nusbaum C."/>
            <person name="Birren B."/>
        </authorList>
    </citation>
    <scope>NUCLEOTIDE SEQUENCE [LARGE SCALE GENOMIC DNA]</scope>
    <source>
        <strain evidence="2">maculatus3</strain>
    </source>
</reference>
<evidence type="ECO:0000313" key="2">
    <source>
        <dbReference type="Proteomes" id="UP000075901"/>
    </source>
</evidence>
<keyword evidence="2" id="KW-1185">Reference proteome</keyword>
<name>A0A182S694_9DIPT</name>
<proteinExistence type="predicted"/>
<dbReference type="VEuPathDB" id="VectorBase:AMAM000476"/>
<reference evidence="1" key="2">
    <citation type="submission" date="2020-05" db="UniProtKB">
        <authorList>
            <consortium name="EnsemblMetazoa"/>
        </authorList>
    </citation>
    <scope>IDENTIFICATION</scope>
    <source>
        <strain evidence="1">maculatus3</strain>
    </source>
</reference>